<dbReference type="Pfam" id="PF13125">
    <property type="entry name" value="DUF3958"/>
    <property type="match status" value="1"/>
</dbReference>
<feature type="coiled-coil region" evidence="1">
    <location>
        <begin position="68"/>
        <end position="109"/>
    </location>
</feature>
<dbReference type="EMBL" id="JAUSUR010000007">
    <property type="protein sequence ID" value="MDQ0362518.1"/>
    <property type="molecule type" value="Genomic_DNA"/>
</dbReference>
<evidence type="ECO:0000313" key="3">
    <source>
        <dbReference type="Proteomes" id="UP001230220"/>
    </source>
</evidence>
<dbReference type="Proteomes" id="UP001230220">
    <property type="component" value="Unassembled WGS sequence"/>
</dbReference>
<dbReference type="InterPro" id="IPR025014">
    <property type="entry name" value="DUF3958"/>
</dbReference>
<dbReference type="RefSeq" id="WP_307410211.1">
    <property type="nucleotide sequence ID" value="NZ_JAUSUR010000007.1"/>
</dbReference>
<name>A0ABU0E6J0_9FIRM</name>
<reference evidence="2 3" key="1">
    <citation type="submission" date="2023-07" db="EMBL/GenBank/DDBJ databases">
        <title>Genomic Encyclopedia of Type Strains, Phase IV (KMG-IV): sequencing the most valuable type-strain genomes for metagenomic binning, comparative biology and taxonomic classification.</title>
        <authorList>
            <person name="Goeker M."/>
        </authorList>
    </citation>
    <scope>NUCLEOTIDE SEQUENCE [LARGE SCALE GENOMIC DNA]</scope>
    <source>
        <strain evidence="2 3">DSM 16784</strain>
    </source>
</reference>
<gene>
    <name evidence="2" type="ORF">J2S15_003272</name>
</gene>
<keyword evidence="3" id="KW-1185">Reference proteome</keyword>
<sequence length="116" mass="14071">MNEEYRGKLQFIQDESDIVINKMKKLGVHKEELNELYQDQRRFLDDLLSNDNSDEFNRDIEMLNSDIITMQNQSMQKLEETQDELQYEKKKLDLKEEDLFEQLKNIEVKDEDTYVD</sequence>
<accession>A0ABU0E6J0</accession>
<evidence type="ECO:0000256" key="1">
    <source>
        <dbReference type="SAM" id="Coils"/>
    </source>
</evidence>
<proteinExistence type="predicted"/>
<evidence type="ECO:0000313" key="2">
    <source>
        <dbReference type="EMBL" id="MDQ0362518.1"/>
    </source>
</evidence>
<keyword evidence="1" id="KW-0175">Coiled coil</keyword>
<organism evidence="2 3">
    <name type="scientific">Breznakia pachnodae</name>
    <dbReference type="NCBI Taxonomy" id="265178"/>
    <lineage>
        <taxon>Bacteria</taxon>
        <taxon>Bacillati</taxon>
        <taxon>Bacillota</taxon>
        <taxon>Erysipelotrichia</taxon>
        <taxon>Erysipelotrichales</taxon>
        <taxon>Erysipelotrichaceae</taxon>
        <taxon>Breznakia</taxon>
    </lineage>
</organism>
<protein>
    <submittedName>
        <fullName evidence="2">Uncharacterized protein</fullName>
    </submittedName>
</protein>
<comment type="caution">
    <text evidence="2">The sequence shown here is derived from an EMBL/GenBank/DDBJ whole genome shotgun (WGS) entry which is preliminary data.</text>
</comment>